<proteinExistence type="predicted"/>
<keyword evidence="1" id="KW-0233">DNA recombination</keyword>
<dbReference type="GO" id="GO:0003677">
    <property type="term" value="F:DNA binding"/>
    <property type="evidence" value="ECO:0007669"/>
    <property type="project" value="InterPro"/>
</dbReference>
<organism evidence="2 4">
    <name type="scientific">Azospirillum brasilense</name>
    <dbReference type="NCBI Taxonomy" id="192"/>
    <lineage>
        <taxon>Bacteria</taxon>
        <taxon>Pseudomonadati</taxon>
        <taxon>Pseudomonadota</taxon>
        <taxon>Alphaproteobacteria</taxon>
        <taxon>Rhodospirillales</taxon>
        <taxon>Azospirillaceae</taxon>
        <taxon>Azospirillum</taxon>
    </lineage>
</organism>
<dbReference type="EMBL" id="CP032340">
    <property type="protein sequence ID" value="QCO11642.1"/>
    <property type="molecule type" value="Genomic_DNA"/>
</dbReference>
<sequence>MAPIPAAHVSGFKEDLCHGYTDVHADNSSGEGKAPGRQLEPLAAVRKVPLHRVALELGFREYVAERRRKGDTMLWPELAPGGIAQQYGFIFGKWFARYREAIGIEGVDFHTFRHNAITALVRAKAHPDIINQLDGHEVPGERGRYNKGADLSDLTAAVDTIIYPDIDALLLPQTHCKAKVI</sequence>
<dbReference type="EMBL" id="CP032340">
    <property type="protein sequence ID" value="QCO10247.1"/>
    <property type="molecule type" value="Genomic_DNA"/>
</dbReference>
<dbReference type="SUPFAM" id="SSF56349">
    <property type="entry name" value="DNA breaking-rejoining enzymes"/>
    <property type="match status" value="1"/>
</dbReference>
<dbReference type="AlphaFoldDB" id="A0A4D8QJ08"/>
<protein>
    <submittedName>
        <fullName evidence="2">Uncharacterized protein</fullName>
    </submittedName>
</protein>
<gene>
    <name evidence="2" type="ORF">D3868_14080</name>
    <name evidence="3" type="ORF">D3868_22040</name>
</gene>
<evidence type="ECO:0000313" key="2">
    <source>
        <dbReference type="EMBL" id="QCO10247.1"/>
    </source>
</evidence>
<accession>A0A4D8QJ08</accession>
<evidence type="ECO:0000313" key="3">
    <source>
        <dbReference type="EMBL" id="QCO11642.1"/>
    </source>
</evidence>
<dbReference type="InterPro" id="IPR013762">
    <property type="entry name" value="Integrase-like_cat_sf"/>
</dbReference>
<keyword evidence="2" id="KW-0614">Plasmid</keyword>
<dbReference type="Gene3D" id="1.10.443.10">
    <property type="entry name" value="Intergrase catalytic core"/>
    <property type="match status" value="1"/>
</dbReference>
<geneLocation type="plasmid" evidence="2 4">
    <name>p1</name>
</geneLocation>
<dbReference type="GO" id="GO:0006310">
    <property type="term" value="P:DNA recombination"/>
    <property type="evidence" value="ECO:0007669"/>
    <property type="project" value="UniProtKB-KW"/>
</dbReference>
<dbReference type="InterPro" id="IPR011010">
    <property type="entry name" value="DNA_brk_join_enz"/>
</dbReference>
<dbReference type="Proteomes" id="UP000298774">
    <property type="component" value="Plasmid p1"/>
</dbReference>
<evidence type="ECO:0000313" key="4">
    <source>
        <dbReference type="Proteomes" id="UP000298774"/>
    </source>
</evidence>
<reference evidence="2 4" key="1">
    <citation type="submission" date="2018-09" db="EMBL/GenBank/DDBJ databases">
        <title>Whole genome based analysis of evolution and adaptive divergence in Indian and Brazilian strains of Azospirillum brasilense.</title>
        <authorList>
            <person name="Singh C."/>
            <person name="Tripathi A.K."/>
        </authorList>
    </citation>
    <scope>NUCLEOTIDE SEQUENCE [LARGE SCALE GENOMIC DNA]</scope>
    <source>
        <strain evidence="2 4">MTCC4038</strain>
        <plasmid evidence="2 4">p1</plasmid>
    </source>
</reference>
<dbReference type="GO" id="GO:0015074">
    <property type="term" value="P:DNA integration"/>
    <property type="evidence" value="ECO:0007669"/>
    <property type="project" value="InterPro"/>
</dbReference>
<name>A0A4D8QJ08_AZOBR</name>
<evidence type="ECO:0000256" key="1">
    <source>
        <dbReference type="ARBA" id="ARBA00023172"/>
    </source>
</evidence>